<dbReference type="Proteomes" id="UP001159364">
    <property type="component" value="Linkage Group LG01"/>
</dbReference>
<name>A0AAV8U6U4_9ROSI</name>
<dbReference type="InterPro" id="IPR017946">
    <property type="entry name" value="PLC-like_Pdiesterase_TIM-brl"/>
</dbReference>
<evidence type="ECO:0000256" key="1">
    <source>
        <dbReference type="SAM" id="SignalP"/>
    </source>
</evidence>
<evidence type="ECO:0000313" key="2">
    <source>
        <dbReference type="EMBL" id="KAJ8774973.1"/>
    </source>
</evidence>
<comment type="caution">
    <text evidence="2">The sequence shown here is derived from an EMBL/GenBank/DDBJ whole genome shotgun (WGS) entry which is preliminary data.</text>
</comment>
<dbReference type="AlphaFoldDB" id="A0AAV8U6U4"/>
<dbReference type="PANTHER" id="PTHR13593:SF51">
    <property type="entry name" value="F21F23.12 PROTEIN"/>
    <property type="match status" value="1"/>
</dbReference>
<proteinExistence type="predicted"/>
<dbReference type="EMBL" id="JAIWQS010000001">
    <property type="protein sequence ID" value="KAJ8774973.1"/>
    <property type="molecule type" value="Genomic_DNA"/>
</dbReference>
<protein>
    <submittedName>
        <fullName evidence="2">Uncharacterized protein</fullName>
    </submittedName>
</protein>
<organism evidence="2 3">
    <name type="scientific">Erythroxylum novogranatense</name>
    <dbReference type="NCBI Taxonomy" id="1862640"/>
    <lineage>
        <taxon>Eukaryota</taxon>
        <taxon>Viridiplantae</taxon>
        <taxon>Streptophyta</taxon>
        <taxon>Embryophyta</taxon>
        <taxon>Tracheophyta</taxon>
        <taxon>Spermatophyta</taxon>
        <taxon>Magnoliopsida</taxon>
        <taxon>eudicotyledons</taxon>
        <taxon>Gunneridae</taxon>
        <taxon>Pentapetalae</taxon>
        <taxon>rosids</taxon>
        <taxon>fabids</taxon>
        <taxon>Malpighiales</taxon>
        <taxon>Erythroxylaceae</taxon>
        <taxon>Erythroxylum</taxon>
    </lineage>
</organism>
<dbReference type="GO" id="GO:0006629">
    <property type="term" value="P:lipid metabolic process"/>
    <property type="evidence" value="ECO:0007669"/>
    <property type="project" value="InterPro"/>
</dbReference>
<dbReference type="PANTHER" id="PTHR13593">
    <property type="match status" value="1"/>
</dbReference>
<reference evidence="2 3" key="1">
    <citation type="submission" date="2021-09" db="EMBL/GenBank/DDBJ databases">
        <title>Genomic insights and catalytic innovation underlie evolution of tropane alkaloids biosynthesis.</title>
        <authorList>
            <person name="Wang Y.-J."/>
            <person name="Tian T."/>
            <person name="Huang J.-P."/>
            <person name="Huang S.-X."/>
        </authorList>
    </citation>
    <scope>NUCLEOTIDE SEQUENCE [LARGE SCALE GENOMIC DNA]</scope>
    <source>
        <strain evidence="2">KIB-2018</strain>
        <tissue evidence="2">Leaf</tissue>
    </source>
</reference>
<gene>
    <name evidence="2" type="ORF">K2173_019977</name>
</gene>
<feature type="signal peptide" evidence="1">
    <location>
        <begin position="1"/>
        <end position="24"/>
    </location>
</feature>
<dbReference type="InterPro" id="IPR051057">
    <property type="entry name" value="PI-PLC_domain"/>
</dbReference>
<dbReference type="GO" id="GO:0008081">
    <property type="term" value="F:phosphoric diester hydrolase activity"/>
    <property type="evidence" value="ECO:0007669"/>
    <property type="project" value="InterPro"/>
</dbReference>
<dbReference type="PROSITE" id="PS50007">
    <property type="entry name" value="PIPLC_X_DOMAIN"/>
    <property type="match status" value="1"/>
</dbReference>
<dbReference type="Pfam" id="PF26178">
    <property type="entry name" value="PI-PLC_cat"/>
    <property type="match status" value="1"/>
</dbReference>
<keyword evidence="3" id="KW-1185">Reference proteome</keyword>
<feature type="chain" id="PRO_5043664501" evidence="1">
    <location>
        <begin position="25"/>
        <end position="390"/>
    </location>
</feature>
<dbReference type="CDD" id="cd08588">
    <property type="entry name" value="PI-PLCc_At5g67130_like"/>
    <property type="match status" value="1"/>
</dbReference>
<dbReference type="Gene3D" id="3.20.20.190">
    <property type="entry name" value="Phosphatidylinositol (PI) phosphodiesterase"/>
    <property type="match status" value="1"/>
</dbReference>
<keyword evidence="1" id="KW-0732">Signal</keyword>
<dbReference type="SUPFAM" id="SSF51695">
    <property type="entry name" value="PLC-like phosphodiesterases"/>
    <property type="match status" value="1"/>
</dbReference>
<evidence type="ECO:0000313" key="3">
    <source>
        <dbReference type="Proteomes" id="UP001159364"/>
    </source>
</evidence>
<sequence>MGASSNVLMIIITTASVLFWVAKACSNGECKILDECSSDQDCGAGLYCFSCPEGFRGSICVRAAITNQFKLLNNSLPFNKYAFLTTHNAYAIDGYPSHTGVPRLTFTNQEDSITYQLNNGARALMLDTYDFQGDVWLCHSFNGKCHDFTAFGPAIDTLKEIEAFMAANPTEIVTLILEDYVNAPNGLTKVFTAAGLMKFWFPLANMPKNGGHWPLVSDMVKNNQRLLVFTSIKSKEASEGIAYQWNYMVENQYGDGGMHAGSCPNRAESAAMDDKTKSLVLVNYFPSVPTKMFACVDNSGDLVNMLHTCYGDSGNRWANFVAVDYYKRSEGGGSFQAVDTLNGELLCGCDDVHACVPGSSSGACTMTSFNERKFQYEVCKMYDFSFYLLK</sequence>
<accession>A0AAV8U6U4</accession>